<feature type="domain" description="NAD(P)-binding" evidence="1">
    <location>
        <begin position="1"/>
        <end position="103"/>
    </location>
</feature>
<dbReference type="PANTHER" id="PTHR15020">
    <property type="entry name" value="FLAVIN REDUCTASE-RELATED"/>
    <property type="match status" value="1"/>
</dbReference>
<dbReference type="eggNOG" id="COG0702">
    <property type="taxonomic scope" value="Bacteria"/>
</dbReference>
<dbReference type="Pfam" id="PF13460">
    <property type="entry name" value="NAD_binding_10"/>
    <property type="match status" value="1"/>
</dbReference>
<dbReference type="PANTHER" id="PTHR15020:SF50">
    <property type="entry name" value="UPF0659 PROTEIN YMR090W"/>
    <property type="match status" value="1"/>
</dbReference>
<keyword evidence="3" id="KW-1185">Reference proteome</keyword>
<dbReference type="InterPro" id="IPR016040">
    <property type="entry name" value="NAD(P)-bd_dom"/>
</dbReference>
<evidence type="ECO:0000259" key="1">
    <source>
        <dbReference type="Pfam" id="PF13460"/>
    </source>
</evidence>
<dbReference type="STRING" id="861299.J421_1596"/>
<proteinExistence type="predicted"/>
<name>W0RI99_9BACT</name>
<dbReference type="SUPFAM" id="SSF51735">
    <property type="entry name" value="NAD(P)-binding Rossmann-fold domains"/>
    <property type="match status" value="1"/>
</dbReference>
<dbReference type="KEGG" id="gba:J421_1596"/>
<dbReference type="Proteomes" id="UP000019151">
    <property type="component" value="Chromosome"/>
</dbReference>
<dbReference type="HOGENOM" id="CLU_2105445_0_0_0"/>
<dbReference type="InterPro" id="IPR036291">
    <property type="entry name" value="NAD(P)-bd_dom_sf"/>
</dbReference>
<gene>
    <name evidence="2" type="ORF">J421_1596</name>
</gene>
<dbReference type="AlphaFoldDB" id="W0RI99"/>
<dbReference type="Gene3D" id="3.40.50.720">
    <property type="entry name" value="NAD(P)-binding Rossmann-like Domain"/>
    <property type="match status" value="1"/>
</dbReference>
<protein>
    <recommendedName>
        <fullName evidence="1">NAD(P)-binding domain-containing protein</fullName>
    </recommendedName>
</protein>
<dbReference type="EMBL" id="CP007128">
    <property type="protein sequence ID" value="AHG89133.1"/>
    <property type="molecule type" value="Genomic_DNA"/>
</dbReference>
<sequence>MARHGVRRLVAVSAGGVGESLDRCSWAVRRMVATANLGVAYRDLAAMEATLAASDLDWCVVRPVTLVDGEPTGRARPVERYGLFSVVRRADVAAFMLAAAESPSLGSRAVMVGSG</sequence>
<dbReference type="OrthoDB" id="9790734at2"/>
<evidence type="ECO:0000313" key="3">
    <source>
        <dbReference type="Proteomes" id="UP000019151"/>
    </source>
</evidence>
<dbReference type="InParanoid" id="W0RI99"/>
<reference evidence="2 3" key="1">
    <citation type="journal article" date="2014" name="Genome Announc.">
        <title>Genome Sequence and Methylome of Soil Bacterium Gemmatirosa kalamazoonensis KBS708T, a Member of the Rarely Cultivated Gemmatimonadetes Phylum.</title>
        <authorList>
            <person name="Debruyn J.M."/>
            <person name="Radosevich M."/>
            <person name="Wommack K.E."/>
            <person name="Polson S.W."/>
            <person name="Hauser L.J."/>
            <person name="Fawaz M.N."/>
            <person name="Korlach J."/>
            <person name="Tsai Y.C."/>
        </authorList>
    </citation>
    <scope>NUCLEOTIDE SEQUENCE [LARGE SCALE GENOMIC DNA]</scope>
    <source>
        <strain evidence="2 3">KBS708</strain>
    </source>
</reference>
<organism evidence="2 3">
    <name type="scientific">Gemmatirosa kalamazoonensis</name>
    <dbReference type="NCBI Taxonomy" id="861299"/>
    <lineage>
        <taxon>Bacteria</taxon>
        <taxon>Pseudomonadati</taxon>
        <taxon>Gemmatimonadota</taxon>
        <taxon>Gemmatimonadia</taxon>
        <taxon>Gemmatimonadales</taxon>
        <taxon>Gemmatimonadaceae</taxon>
        <taxon>Gemmatirosa</taxon>
    </lineage>
</organism>
<evidence type="ECO:0000313" key="2">
    <source>
        <dbReference type="EMBL" id="AHG89133.1"/>
    </source>
</evidence>
<accession>W0RI99</accession>